<dbReference type="EMBL" id="PP777464">
    <property type="protein sequence ID" value="XBS49185.1"/>
    <property type="molecule type" value="Genomic_DNA"/>
</dbReference>
<name>A0AAU7PGA1_9CAUD</name>
<proteinExistence type="predicted"/>
<protein>
    <submittedName>
        <fullName evidence="1">Uncharacterized protein</fullName>
    </submittedName>
</protein>
<sequence length="182" mass="21376">MENFKIPDDFNSVQEMVHKVHYIFHELIIANSSGMQIELKDIDREEVFLASPNSIIPFYGQDRLWFMRDTPIDKYKIQTKSEFYSIFEYLNITLQTQDINAISAMSAEEYFQYSTLHSPEEIFVVMLVAKLSTVDFGTYPNKSFKIIIPAFVDLYDFIVHKKESTVYDMYRSNISMITGELK</sequence>
<evidence type="ECO:0000313" key="1">
    <source>
        <dbReference type="EMBL" id="XBS49185.1"/>
    </source>
</evidence>
<reference evidence="1" key="1">
    <citation type="submission" date="2024-05" db="EMBL/GenBank/DDBJ databases">
        <authorList>
            <person name="Badawy S."/>
            <person name="Skurnik M."/>
        </authorList>
    </citation>
    <scope>NUCLEOTIDE SEQUENCE</scope>
</reference>
<accession>A0AAU7PGA1</accession>
<organism evidence="1">
    <name type="scientific">Escherichia phage fEgEco12</name>
    <dbReference type="NCBI Taxonomy" id="3158837"/>
    <lineage>
        <taxon>Viruses</taxon>
        <taxon>Duplodnaviria</taxon>
        <taxon>Heunggongvirae</taxon>
        <taxon>Uroviricota</taxon>
        <taxon>Caudoviricetes</taxon>
    </lineage>
</organism>